<dbReference type="InterPro" id="IPR001754">
    <property type="entry name" value="OMPdeCOase_dom"/>
</dbReference>
<evidence type="ECO:0000256" key="5">
    <source>
        <dbReference type="ARBA" id="ARBA00023239"/>
    </source>
</evidence>
<comment type="caution">
    <text evidence="11">The sequence shown here is derived from an EMBL/GenBank/DDBJ whole genome shotgun (WGS) entry which is preliminary data.</text>
</comment>
<protein>
    <recommendedName>
        <fullName evidence="9">Orotidine 5'-phosphate decarboxylase</fullName>
        <ecNumber evidence="9">4.1.1.23</ecNumber>
    </recommendedName>
</protein>
<accession>A0A0G0WI17</accession>
<organism evidence="11 12">
    <name type="scientific">Candidatus Magasanikbacteria bacterium GW2011_GWA2_41_55</name>
    <dbReference type="NCBI Taxonomy" id="1619038"/>
    <lineage>
        <taxon>Bacteria</taxon>
        <taxon>Candidatus Magasanikiibacteriota</taxon>
    </lineage>
</organism>
<evidence type="ECO:0000256" key="8">
    <source>
        <dbReference type="PIRSR" id="PIRSR614732-2"/>
    </source>
</evidence>
<comment type="catalytic activity">
    <reaction evidence="6 9">
        <text>orotidine 5'-phosphate + H(+) = UMP + CO2</text>
        <dbReference type="Rhea" id="RHEA:11596"/>
        <dbReference type="ChEBI" id="CHEBI:15378"/>
        <dbReference type="ChEBI" id="CHEBI:16526"/>
        <dbReference type="ChEBI" id="CHEBI:57538"/>
        <dbReference type="ChEBI" id="CHEBI:57865"/>
        <dbReference type="EC" id="4.1.1.23"/>
    </reaction>
</comment>
<dbReference type="GO" id="GO:0044205">
    <property type="term" value="P:'de novo' UMP biosynthetic process"/>
    <property type="evidence" value="ECO:0007669"/>
    <property type="project" value="UniProtKB-UniPathway"/>
</dbReference>
<evidence type="ECO:0000256" key="6">
    <source>
        <dbReference type="ARBA" id="ARBA00049157"/>
    </source>
</evidence>
<evidence type="ECO:0000313" key="11">
    <source>
        <dbReference type="EMBL" id="KKS12525.1"/>
    </source>
</evidence>
<dbReference type="PANTHER" id="PTHR19278:SF9">
    <property type="entry name" value="URIDINE 5'-MONOPHOSPHATE SYNTHASE"/>
    <property type="match status" value="1"/>
</dbReference>
<name>A0A0G0WI17_9BACT</name>
<evidence type="ECO:0000256" key="9">
    <source>
        <dbReference type="RuleBase" id="RU000512"/>
    </source>
</evidence>
<dbReference type="EMBL" id="LCBP01000033">
    <property type="protein sequence ID" value="KKS12525.1"/>
    <property type="molecule type" value="Genomic_DNA"/>
</dbReference>
<dbReference type="AlphaFoldDB" id="A0A0G0WI17"/>
<dbReference type="UniPathway" id="UPA00070">
    <property type="reaction ID" value="UER00120"/>
</dbReference>
<dbReference type="SUPFAM" id="SSF51366">
    <property type="entry name" value="Ribulose-phoshate binding barrel"/>
    <property type="match status" value="1"/>
</dbReference>
<dbReference type="InterPro" id="IPR018089">
    <property type="entry name" value="OMPdecase_AS"/>
</dbReference>
<feature type="active site" description="For OMPdecase activity" evidence="7">
    <location>
        <position position="93"/>
    </location>
</feature>
<comment type="similarity">
    <text evidence="9">Belongs to the OMP decarboxylase family.</text>
</comment>
<dbReference type="InterPro" id="IPR011060">
    <property type="entry name" value="RibuloseP-bd_barrel"/>
</dbReference>
<evidence type="ECO:0000256" key="2">
    <source>
        <dbReference type="ARBA" id="ARBA00004861"/>
    </source>
</evidence>
<evidence type="ECO:0000313" key="12">
    <source>
        <dbReference type="Proteomes" id="UP000034299"/>
    </source>
</evidence>
<feature type="active site" description="For OMPdecase activity" evidence="7">
    <location>
        <position position="88"/>
    </location>
</feature>
<dbReference type="Pfam" id="PF00215">
    <property type="entry name" value="OMPdecase"/>
    <property type="match status" value="1"/>
</dbReference>
<proteinExistence type="inferred from homology"/>
<evidence type="ECO:0000259" key="10">
    <source>
        <dbReference type="Pfam" id="PF00215"/>
    </source>
</evidence>
<feature type="active site" description="For OMPdecase activity" evidence="7">
    <location>
        <position position="90"/>
    </location>
</feature>
<dbReference type="InterPro" id="IPR013785">
    <property type="entry name" value="Aldolase_TIM"/>
</dbReference>
<feature type="binding site" evidence="8">
    <location>
        <position position="57"/>
    </location>
    <ligand>
        <name>substrate</name>
    </ligand>
</feature>
<keyword evidence="5 9" id="KW-0456">Lyase</keyword>
<reference evidence="11 12" key="1">
    <citation type="journal article" date="2015" name="Nature">
        <title>rRNA introns, odd ribosomes, and small enigmatic genomes across a large radiation of phyla.</title>
        <authorList>
            <person name="Brown C.T."/>
            <person name="Hug L.A."/>
            <person name="Thomas B.C."/>
            <person name="Sharon I."/>
            <person name="Castelle C.J."/>
            <person name="Singh A."/>
            <person name="Wilkins M.J."/>
            <person name="Williams K.H."/>
            <person name="Banfield J.F."/>
        </authorList>
    </citation>
    <scope>NUCLEOTIDE SEQUENCE [LARGE SCALE GENOMIC DNA]</scope>
</reference>
<dbReference type="InterPro" id="IPR014732">
    <property type="entry name" value="OMPdecase"/>
</dbReference>
<evidence type="ECO:0000256" key="4">
    <source>
        <dbReference type="ARBA" id="ARBA00022975"/>
    </source>
</evidence>
<dbReference type="PROSITE" id="PS00156">
    <property type="entry name" value="OMPDECASE"/>
    <property type="match status" value="1"/>
</dbReference>
<dbReference type="EC" id="4.1.1.23" evidence="9"/>
<dbReference type="GO" id="GO:0006207">
    <property type="term" value="P:'de novo' pyrimidine nucleobase biosynthetic process"/>
    <property type="evidence" value="ECO:0007669"/>
    <property type="project" value="InterPro"/>
</dbReference>
<dbReference type="Proteomes" id="UP000034299">
    <property type="component" value="Unassembled WGS sequence"/>
</dbReference>
<evidence type="ECO:0000256" key="7">
    <source>
        <dbReference type="PIRSR" id="PIRSR614732-1"/>
    </source>
</evidence>
<evidence type="ECO:0000256" key="1">
    <source>
        <dbReference type="ARBA" id="ARBA00002356"/>
    </source>
</evidence>
<evidence type="ECO:0000256" key="3">
    <source>
        <dbReference type="ARBA" id="ARBA00022793"/>
    </source>
</evidence>
<gene>
    <name evidence="11" type="ORF">UU69_C0033G0008</name>
</gene>
<dbReference type="GO" id="GO:0004588">
    <property type="term" value="F:orotate phosphoribosyltransferase activity"/>
    <property type="evidence" value="ECO:0007669"/>
    <property type="project" value="TreeGrafter"/>
</dbReference>
<keyword evidence="4 9" id="KW-0665">Pyrimidine biosynthesis</keyword>
<comment type="pathway">
    <text evidence="2 9">Pyrimidine metabolism; UMP biosynthesis via de novo pathway; UMP from orotate: step 2/2.</text>
</comment>
<dbReference type="Gene3D" id="3.20.20.70">
    <property type="entry name" value="Aldolase class I"/>
    <property type="match status" value="1"/>
</dbReference>
<dbReference type="PANTHER" id="PTHR19278">
    <property type="entry name" value="OROTATE PHOSPHORIBOSYLTRANSFERASE"/>
    <property type="match status" value="1"/>
</dbReference>
<feature type="domain" description="Orotidine 5'-phosphate decarboxylase" evidence="10">
    <location>
        <begin position="28"/>
        <end position="129"/>
    </location>
</feature>
<feature type="binding site" evidence="8">
    <location>
        <position position="35"/>
    </location>
    <ligand>
        <name>substrate</name>
    </ligand>
</feature>
<dbReference type="PATRIC" id="fig|1619038.3.peg.533"/>
<sequence length="133" mass="15161">MLTYSERAKLCVNLTAKRLLQLMDDKQTNLALAADVTTKKELLQIASELGPHICVLKTHIDIIEDFDTELITKLQRLWEKHNFLIFEDRKFADIGNTVKEQYQGGIYHIADWAHITNAHTVPGPGIIHGTRIL</sequence>
<comment type="function">
    <text evidence="1">Catalyzes the decarboxylation of orotidine 5'-monophosphate (OMP) to uridine 5'-monophosphate (UMP).</text>
</comment>
<dbReference type="GO" id="GO:0004590">
    <property type="term" value="F:orotidine-5'-phosphate decarboxylase activity"/>
    <property type="evidence" value="ECO:0007669"/>
    <property type="project" value="UniProtKB-EC"/>
</dbReference>
<keyword evidence="3 9" id="KW-0210">Decarboxylase</keyword>
<dbReference type="NCBIfam" id="TIGR01740">
    <property type="entry name" value="pyrF"/>
    <property type="match status" value="1"/>
</dbReference>